<sequence>MDYTAILEALNKASLFDLHRLQSAIYQELINPVRVEQVKAQLKVGQSISYFDPQANGLIDAVILKIQKTRCLVRNVKDQKSWNIPFYYLNLDDVDTAIQPKPHTTGIPKSALQVGTRVGFKGRDNHELFGEVIRLNPKTATVKICEQHTWLVPYSRLFPVIDGTSYDANPTQASLFIEHDEG</sequence>
<evidence type="ECO:0000313" key="1">
    <source>
        <dbReference type="EMBL" id="WAR43302.1"/>
    </source>
</evidence>
<gene>
    <name evidence="1" type="ORF">NM686_012985</name>
</gene>
<protein>
    <submittedName>
        <fullName evidence="1">Uncharacterized protein</fullName>
    </submittedName>
</protein>
<dbReference type="Proteomes" id="UP001162780">
    <property type="component" value="Chromosome"/>
</dbReference>
<dbReference type="RefSeq" id="WP_255188277.1">
    <property type="nucleotide sequence ID" value="NZ_CP113517.1"/>
</dbReference>
<name>A0ABY7GDD7_9GAMM</name>
<evidence type="ECO:0000313" key="2">
    <source>
        <dbReference type="Proteomes" id="UP001162780"/>
    </source>
</evidence>
<proteinExistence type="predicted"/>
<accession>A0ABY7GDD7</accession>
<reference evidence="1" key="1">
    <citation type="submission" date="2022-11" db="EMBL/GenBank/DDBJ databases">
        <title>Methylomonas rapida sp. nov., Carotenoid-Producing Obligate Methanotrophs with High Growth Characteristics and Biotechnological Potential.</title>
        <authorList>
            <person name="Tikhonova E.N."/>
            <person name="Suleimanov R.Z."/>
            <person name="Miroshnikov K."/>
            <person name="Oshkin I.Y."/>
            <person name="Belova S.E."/>
            <person name="Danilova O.V."/>
            <person name="Ashikhmin A."/>
            <person name="Konopkin A."/>
            <person name="But S.Y."/>
            <person name="Khmelenina V.N."/>
            <person name="Kuznetsov N."/>
            <person name="Pimenov N.V."/>
            <person name="Dedysh S.N."/>
        </authorList>
    </citation>
    <scope>NUCLEOTIDE SEQUENCE</scope>
    <source>
        <strain evidence="1">MP1</strain>
    </source>
</reference>
<keyword evidence="2" id="KW-1185">Reference proteome</keyword>
<dbReference type="EMBL" id="CP113517">
    <property type="protein sequence ID" value="WAR43302.1"/>
    <property type="molecule type" value="Genomic_DNA"/>
</dbReference>
<organism evidence="1 2">
    <name type="scientific">Methylomonas rapida</name>
    <dbReference type="NCBI Taxonomy" id="2963939"/>
    <lineage>
        <taxon>Bacteria</taxon>
        <taxon>Pseudomonadati</taxon>
        <taxon>Pseudomonadota</taxon>
        <taxon>Gammaproteobacteria</taxon>
        <taxon>Methylococcales</taxon>
        <taxon>Methylococcaceae</taxon>
        <taxon>Methylomonas</taxon>
    </lineage>
</organism>